<dbReference type="GO" id="GO:0006015">
    <property type="term" value="P:5-phosphoribose 1-diphosphate biosynthetic process"/>
    <property type="evidence" value="ECO:0007669"/>
    <property type="project" value="TreeGrafter"/>
</dbReference>
<dbReference type="InterPro" id="IPR005946">
    <property type="entry name" value="Rib-P_diPkinase"/>
</dbReference>
<keyword evidence="8 13" id="KW-0418">Kinase</keyword>
<evidence type="ECO:0000256" key="6">
    <source>
        <dbReference type="ARBA" id="ARBA00022727"/>
    </source>
</evidence>
<dbReference type="Proteomes" id="UP000078348">
    <property type="component" value="Unassembled WGS sequence"/>
</dbReference>
<evidence type="ECO:0000256" key="7">
    <source>
        <dbReference type="ARBA" id="ARBA00022741"/>
    </source>
</evidence>
<comment type="catalytic activity">
    <reaction evidence="11">
        <text>D-ribose 5-phosphate + ATP = 5-phospho-alpha-D-ribose 1-diphosphate + AMP + H(+)</text>
        <dbReference type="Rhea" id="RHEA:15609"/>
        <dbReference type="ChEBI" id="CHEBI:15378"/>
        <dbReference type="ChEBI" id="CHEBI:30616"/>
        <dbReference type="ChEBI" id="CHEBI:58017"/>
        <dbReference type="ChEBI" id="CHEBI:78346"/>
        <dbReference type="ChEBI" id="CHEBI:456215"/>
        <dbReference type="EC" id="2.7.6.1"/>
    </reaction>
</comment>
<evidence type="ECO:0000313" key="13">
    <source>
        <dbReference type="EMBL" id="OAO12194.1"/>
    </source>
</evidence>
<dbReference type="GO" id="GO:0000287">
    <property type="term" value="F:magnesium ion binding"/>
    <property type="evidence" value="ECO:0007669"/>
    <property type="project" value="InterPro"/>
</dbReference>
<keyword evidence="10" id="KW-0460">Magnesium</keyword>
<dbReference type="GO" id="GO:0005524">
    <property type="term" value="F:ATP binding"/>
    <property type="evidence" value="ECO:0007669"/>
    <property type="project" value="UniProtKB-KW"/>
</dbReference>
<proteinExistence type="inferred from homology"/>
<evidence type="ECO:0000256" key="4">
    <source>
        <dbReference type="ARBA" id="ARBA00022679"/>
    </source>
</evidence>
<organism evidence="13 14">
    <name type="scientific">Blastocystis sp. subtype 1 (strain ATCC 50177 / NandII)</name>
    <dbReference type="NCBI Taxonomy" id="478820"/>
    <lineage>
        <taxon>Eukaryota</taxon>
        <taxon>Sar</taxon>
        <taxon>Stramenopiles</taxon>
        <taxon>Bigyra</taxon>
        <taxon>Opalozoa</taxon>
        <taxon>Opalinata</taxon>
        <taxon>Blastocystidae</taxon>
        <taxon>Blastocystis</taxon>
    </lineage>
</organism>
<dbReference type="Pfam" id="PF14572">
    <property type="entry name" value="Pribosyl_synth"/>
    <property type="match status" value="1"/>
</dbReference>
<feature type="domain" description="Ribose-phosphate pyrophosphokinase N-terminal" evidence="12">
    <location>
        <begin position="58"/>
        <end position="164"/>
    </location>
</feature>
<keyword evidence="5" id="KW-0479">Metal-binding</keyword>
<dbReference type="InterPro" id="IPR029057">
    <property type="entry name" value="PRTase-like"/>
</dbReference>
<dbReference type="FunFam" id="3.40.50.2020:FF:000007">
    <property type="entry name" value="Ribose-phosphate pyrophosphokinase"/>
    <property type="match status" value="1"/>
</dbReference>
<accession>A0A196S881</accession>
<reference evidence="13 14" key="1">
    <citation type="submission" date="2016-05" db="EMBL/GenBank/DDBJ databases">
        <title>Nuclear genome of Blastocystis sp. subtype 1 NandII.</title>
        <authorList>
            <person name="Gentekaki E."/>
            <person name="Curtis B."/>
            <person name="Stairs C."/>
            <person name="Eme L."/>
            <person name="Herman E."/>
            <person name="Klimes V."/>
            <person name="Arias M.C."/>
            <person name="Elias M."/>
            <person name="Hilliou F."/>
            <person name="Klute M."/>
            <person name="Malik S.-B."/>
            <person name="Pightling A."/>
            <person name="Rachubinski R."/>
            <person name="Salas D."/>
            <person name="Schlacht A."/>
            <person name="Suga H."/>
            <person name="Archibald J."/>
            <person name="Ball S.G."/>
            <person name="Clark G."/>
            <person name="Dacks J."/>
            <person name="Van Der Giezen M."/>
            <person name="Tsaousis A."/>
            <person name="Roger A."/>
        </authorList>
    </citation>
    <scope>NUCLEOTIDE SEQUENCE [LARGE SCALE GENOMIC DNA]</scope>
    <source>
        <strain evidence="14">ATCC 50177 / NandII</strain>
    </source>
</reference>
<dbReference type="STRING" id="478820.A0A196S881"/>
<dbReference type="GO" id="GO:0016301">
    <property type="term" value="F:kinase activity"/>
    <property type="evidence" value="ECO:0007669"/>
    <property type="project" value="UniProtKB-KW"/>
</dbReference>
<dbReference type="NCBIfam" id="TIGR01251">
    <property type="entry name" value="ribP_PPkin"/>
    <property type="match status" value="2"/>
</dbReference>
<dbReference type="PANTHER" id="PTHR10210:SF32">
    <property type="entry name" value="RIBOSE-PHOSPHATE PYROPHOSPHOKINASE 2"/>
    <property type="match status" value="1"/>
</dbReference>
<protein>
    <recommendedName>
        <fullName evidence="3">ribose-phosphate diphosphokinase</fullName>
        <ecNumber evidence="3">2.7.6.1</ecNumber>
    </recommendedName>
</protein>
<dbReference type="GO" id="GO:0002189">
    <property type="term" value="C:ribose phosphate diphosphokinase complex"/>
    <property type="evidence" value="ECO:0007669"/>
    <property type="project" value="TreeGrafter"/>
</dbReference>
<sequence>MTMASSGAQSVSQGAVLAAAGGFALASFVGYQTFKTVHAETPAETAAIKHKAVKSNLRVFSGNANRPLAEEIVKELGTELGSCRIGRFADGEIVIDINEDIRGKDLFIVQPTCPPNVNDNLMELMLMISTSRRASARRITAVIPYYGYARQDRKMAARVPISAADPVIVSPDAGGVYRVKKFRDGLMAKYGVDAGVAMIIKQRGKPGQIDSMDLVGTIDDSDCIIVDDMIDTAGTLCKAANQLKEHGARRVFAFASHGLFSKAANSHITNSVLEEVVVLNTIPLSAASRENKKIVQLSVAPLLANAIRAIHGKQSVSAMFGEKQ</sequence>
<comment type="pathway">
    <text evidence="1">Metabolic intermediate biosynthesis; 5-phospho-alpha-D-ribose 1-diphosphate biosynthesis; 5-phospho-alpha-D-ribose 1-diphosphate from D-ribose 5-phosphate (route I): step 1/1.</text>
</comment>
<evidence type="ECO:0000256" key="3">
    <source>
        <dbReference type="ARBA" id="ARBA00013247"/>
    </source>
</evidence>
<evidence type="ECO:0000256" key="10">
    <source>
        <dbReference type="ARBA" id="ARBA00022842"/>
    </source>
</evidence>
<dbReference type="EC" id="2.7.6.1" evidence="3"/>
<keyword evidence="9" id="KW-0067">ATP-binding</keyword>
<dbReference type="GO" id="GO:0006164">
    <property type="term" value="P:purine nucleotide biosynthetic process"/>
    <property type="evidence" value="ECO:0007669"/>
    <property type="project" value="TreeGrafter"/>
</dbReference>
<dbReference type="Gene3D" id="3.40.50.2020">
    <property type="match status" value="2"/>
</dbReference>
<comment type="similarity">
    <text evidence="2">Belongs to the ribose-phosphate pyrophosphokinase family.</text>
</comment>
<dbReference type="CDD" id="cd06223">
    <property type="entry name" value="PRTases_typeI"/>
    <property type="match status" value="1"/>
</dbReference>
<evidence type="ECO:0000256" key="9">
    <source>
        <dbReference type="ARBA" id="ARBA00022840"/>
    </source>
</evidence>
<dbReference type="Pfam" id="PF13793">
    <property type="entry name" value="Pribosyltran_N"/>
    <property type="match status" value="1"/>
</dbReference>
<keyword evidence="6" id="KW-0545">Nucleotide biosynthesis</keyword>
<keyword evidence="7" id="KW-0547">Nucleotide-binding</keyword>
<dbReference type="GO" id="GO:0004749">
    <property type="term" value="F:ribose phosphate diphosphokinase activity"/>
    <property type="evidence" value="ECO:0007669"/>
    <property type="project" value="UniProtKB-EC"/>
</dbReference>
<evidence type="ECO:0000256" key="1">
    <source>
        <dbReference type="ARBA" id="ARBA00004996"/>
    </source>
</evidence>
<dbReference type="AlphaFoldDB" id="A0A196S881"/>
<dbReference type="SUPFAM" id="SSF53271">
    <property type="entry name" value="PRTase-like"/>
    <property type="match status" value="2"/>
</dbReference>
<dbReference type="GO" id="GO:0005737">
    <property type="term" value="C:cytoplasm"/>
    <property type="evidence" value="ECO:0007669"/>
    <property type="project" value="TreeGrafter"/>
</dbReference>
<evidence type="ECO:0000259" key="12">
    <source>
        <dbReference type="Pfam" id="PF13793"/>
    </source>
</evidence>
<evidence type="ECO:0000256" key="2">
    <source>
        <dbReference type="ARBA" id="ARBA00006478"/>
    </source>
</evidence>
<gene>
    <name evidence="13" type="ORF">AV274_6135</name>
</gene>
<evidence type="ECO:0000256" key="5">
    <source>
        <dbReference type="ARBA" id="ARBA00022723"/>
    </source>
</evidence>
<name>A0A196S881_BLAHN</name>
<dbReference type="EMBL" id="LXWW01000559">
    <property type="protein sequence ID" value="OAO12194.1"/>
    <property type="molecule type" value="Genomic_DNA"/>
</dbReference>
<dbReference type="PANTHER" id="PTHR10210">
    <property type="entry name" value="RIBOSE-PHOSPHATE DIPHOSPHOKINASE FAMILY MEMBER"/>
    <property type="match status" value="1"/>
</dbReference>
<dbReference type="SMART" id="SM01400">
    <property type="entry name" value="Pribosyltran_N"/>
    <property type="match status" value="1"/>
</dbReference>
<comment type="caution">
    <text evidence="13">The sequence shown here is derived from an EMBL/GenBank/DDBJ whole genome shotgun (WGS) entry which is preliminary data.</text>
</comment>
<evidence type="ECO:0000313" key="14">
    <source>
        <dbReference type="Proteomes" id="UP000078348"/>
    </source>
</evidence>
<keyword evidence="4" id="KW-0808">Transferase</keyword>
<dbReference type="OrthoDB" id="413572at2759"/>
<keyword evidence="14" id="KW-1185">Reference proteome</keyword>
<evidence type="ECO:0000256" key="11">
    <source>
        <dbReference type="ARBA" id="ARBA00049535"/>
    </source>
</evidence>
<evidence type="ECO:0000256" key="8">
    <source>
        <dbReference type="ARBA" id="ARBA00022777"/>
    </source>
</evidence>
<dbReference type="InterPro" id="IPR000836">
    <property type="entry name" value="PRTase_dom"/>
</dbReference>
<dbReference type="InterPro" id="IPR029099">
    <property type="entry name" value="Pribosyltran_N"/>
</dbReference>